<evidence type="ECO:0000313" key="3">
    <source>
        <dbReference type="Proteomes" id="UP001268864"/>
    </source>
</evidence>
<gene>
    <name evidence="2" type="ORF">NDI86_14005</name>
</gene>
<keyword evidence="1" id="KW-0472">Membrane</keyword>
<proteinExistence type="predicted"/>
<keyword evidence="1" id="KW-1133">Transmembrane helix</keyword>
<protein>
    <recommendedName>
        <fullName evidence="4">DUF4190 domain-containing protein</fullName>
    </recommendedName>
</protein>
<sequence length="81" mass="8658">MSLPLLQVPGGPELFIIGLILLVGLVVFVAGLAATYWVYSDAKQRGNDNAVLWGVLTLLGFFIGLVPGVLVVVIYVFVGRE</sequence>
<organism evidence="2 3">
    <name type="scientific">Haloarcula onubensis</name>
    <dbReference type="NCBI Taxonomy" id="2950539"/>
    <lineage>
        <taxon>Archaea</taxon>
        <taxon>Methanobacteriati</taxon>
        <taxon>Methanobacteriota</taxon>
        <taxon>Stenosarchaea group</taxon>
        <taxon>Halobacteria</taxon>
        <taxon>Halobacteriales</taxon>
        <taxon>Haloarculaceae</taxon>
        <taxon>Haloarcula</taxon>
    </lineage>
</organism>
<accession>A0ABU2FSL3</accession>
<feature type="transmembrane region" description="Helical" evidence="1">
    <location>
        <begin position="14"/>
        <end position="39"/>
    </location>
</feature>
<dbReference type="Proteomes" id="UP001268864">
    <property type="component" value="Unassembled WGS sequence"/>
</dbReference>
<evidence type="ECO:0008006" key="4">
    <source>
        <dbReference type="Google" id="ProtNLM"/>
    </source>
</evidence>
<evidence type="ECO:0000313" key="2">
    <source>
        <dbReference type="EMBL" id="MDS0283241.1"/>
    </source>
</evidence>
<comment type="caution">
    <text evidence="2">The sequence shown here is derived from an EMBL/GenBank/DDBJ whole genome shotgun (WGS) entry which is preliminary data.</text>
</comment>
<reference evidence="2 3" key="1">
    <citation type="submission" date="2022-06" db="EMBL/GenBank/DDBJ databases">
        <title>Halomicroarcula sp. a new haloarchaeum isolate from saline soil.</title>
        <authorList>
            <person name="Strakova D."/>
            <person name="Galisteo C."/>
            <person name="Sanchez-Porro C."/>
            <person name="Ventosa A."/>
        </authorList>
    </citation>
    <scope>NUCLEOTIDE SEQUENCE [LARGE SCALE GENOMIC DNA]</scope>
    <source>
        <strain evidence="2 3">S3CR25-11</strain>
    </source>
</reference>
<dbReference type="RefSeq" id="WP_310901073.1">
    <property type="nucleotide sequence ID" value="NZ_JAMQOS010000004.1"/>
</dbReference>
<feature type="transmembrane region" description="Helical" evidence="1">
    <location>
        <begin position="51"/>
        <end position="78"/>
    </location>
</feature>
<keyword evidence="1" id="KW-0812">Transmembrane</keyword>
<name>A0ABU2FSL3_9EURY</name>
<dbReference type="EMBL" id="JAMQOS010000004">
    <property type="protein sequence ID" value="MDS0283241.1"/>
    <property type="molecule type" value="Genomic_DNA"/>
</dbReference>
<keyword evidence="3" id="KW-1185">Reference proteome</keyword>
<evidence type="ECO:0000256" key="1">
    <source>
        <dbReference type="SAM" id="Phobius"/>
    </source>
</evidence>